<dbReference type="STRING" id="1276246.SCULI_v1c01900"/>
<keyword evidence="3" id="KW-0378">Hydrolase</keyword>
<feature type="domain" description="Serine aminopeptidase S33" evidence="2">
    <location>
        <begin position="100"/>
        <end position="200"/>
    </location>
</feature>
<dbReference type="Gene3D" id="3.40.50.1820">
    <property type="entry name" value="alpha/beta hydrolase"/>
    <property type="match status" value="1"/>
</dbReference>
<evidence type="ECO:0000313" key="3">
    <source>
        <dbReference type="EMBL" id="AHI52531.1"/>
    </source>
</evidence>
<dbReference type="PANTHER" id="PTHR43358">
    <property type="entry name" value="ALPHA/BETA-HYDROLASE"/>
    <property type="match status" value="1"/>
</dbReference>
<reference evidence="3 4" key="1">
    <citation type="journal article" date="2014" name="Genome Biol. Evol.">
        <title>Molecular evolution of the substrate utilization strategies and putative virulence factors in mosquito-associated Spiroplasma species.</title>
        <authorList>
            <person name="Chang T.H."/>
            <person name="Lo W.S."/>
            <person name="Ku C."/>
            <person name="Chen L.L."/>
            <person name="Kuo C.H."/>
        </authorList>
    </citation>
    <scope>NUCLEOTIDE SEQUENCE [LARGE SCALE GENOMIC DNA]</scope>
    <source>
        <strain evidence="3">AES-1</strain>
    </source>
</reference>
<keyword evidence="4" id="KW-1185">Reference proteome</keyword>
<dbReference type="eggNOG" id="COG1073">
    <property type="taxonomic scope" value="Bacteria"/>
</dbReference>
<dbReference type="InterPro" id="IPR052920">
    <property type="entry name" value="DNA-binding_regulatory"/>
</dbReference>
<dbReference type="RefSeq" id="WP_025362773.1">
    <property type="nucleotide sequence ID" value="NZ_CP006681.1"/>
</dbReference>
<name>W6A6E7_9MOLU</name>
<dbReference type="PANTHER" id="PTHR43358:SF4">
    <property type="entry name" value="ALPHA_BETA HYDROLASE FOLD-1 DOMAIN-CONTAINING PROTEIN"/>
    <property type="match status" value="1"/>
</dbReference>
<keyword evidence="1" id="KW-0472">Membrane</keyword>
<protein>
    <submittedName>
        <fullName evidence="3">Putative hydrolase</fullName>
    </submittedName>
</protein>
<organism evidence="3 4">
    <name type="scientific">Spiroplasma culicicola AES-1</name>
    <dbReference type="NCBI Taxonomy" id="1276246"/>
    <lineage>
        <taxon>Bacteria</taxon>
        <taxon>Bacillati</taxon>
        <taxon>Mycoplasmatota</taxon>
        <taxon>Mollicutes</taxon>
        <taxon>Entomoplasmatales</taxon>
        <taxon>Spiroplasmataceae</taxon>
        <taxon>Spiroplasma</taxon>
    </lineage>
</organism>
<dbReference type="SUPFAM" id="SSF53474">
    <property type="entry name" value="alpha/beta-Hydrolases"/>
    <property type="match status" value="1"/>
</dbReference>
<dbReference type="InterPro" id="IPR022742">
    <property type="entry name" value="Hydrolase_4"/>
</dbReference>
<dbReference type="InterPro" id="IPR029058">
    <property type="entry name" value="AB_hydrolase_fold"/>
</dbReference>
<gene>
    <name evidence="3" type="ORF">SCULI_v1c01900</name>
</gene>
<feature type="transmembrane region" description="Helical" evidence="1">
    <location>
        <begin position="6"/>
        <end position="23"/>
    </location>
</feature>
<dbReference type="PATRIC" id="fig|1276246.3.peg.189"/>
<keyword evidence="1" id="KW-1133">Transmembrane helix</keyword>
<evidence type="ECO:0000313" key="4">
    <source>
        <dbReference type="Proteomes" id="UP000019267"/>
    </source>
</evidence>
<dbReference type="GO" id="GO:0016787">
    <property type="term" value="F:hydrolase activity"/>
    <property type="evidence" value="ECO:0007669"/>
    <property type="project" value="UniProtKB-KW"/>
</dbReference>
<dbReference type="EMBL" id="CP006681">
    <property type="protein sequence ID" value="AHI52531.1"/>
    <property type="molecule type" value="Genomic_DNA"/>
</dbReference>
<dbReference type="Pfam" id="PF12146">
    <property type="entry name" value="Hydrolase_4"/>
    <property type="match status" value="1"/>
</dbReference>
<accession>W6A6E7</accession>
<evidence type="ECO:0000259" key="2">
    <source>
        <dbReference type="Pfam" id="PF12146"/>
    </source>
</evidence>
<proteinExistence type="predicted"/>
<keyword evidence="1" id="KW-0812">Transmembrane</keyword>
<sequence>MKKYKYNIAILFLIILLFPWIYFRSKKAFKTFSSFCYSYPREGLVDGVEFNSIDTFYNDIKNKNMKPSKITITDLTEQVIYDKQNRQISCLKLVNKTSNKWVIGLHGWTENKYLALRLVEHYWLNGYNVLTFDSFAHGKTYGQKTDIGLSTIKIIDTLIEHLFDQYEVKSIGLIGNSMGASTSVLYGQKGLYKNQIKWIIADCGFDNIIYQYRHYVSQNIVKQKWWTCTLFFGLKFNRQTKTKQTRYDVVKDIKKSKMAHYFIHGLNDTFIPYSMSERMYRQKIKGEQEIYSKLWLTPGSEHVNSIVDHTNEYIKNTLLFSNESENI</sequence>
<dbReference type="HOGENOM" id="CLU_849692_0_0_14"/>
<dbReference type="OrthoDB" id="9776685at2"/>
<dbReference type="Proteomes" id="UP000019267">
    <property type="component" value="Chromosome"/>
</dbReference>
<evidence type="ECO:0000256" key="1">
    <source>
        <dbReference type="SAM" id="Phobius"/>
    </source>
</evidence>
<dbReference type="KEGG" id="scq:SCULI_v1c01900"/>
<dbReference type="AlphaFoldDB" id="W6A6E7"/>